<dbReference type="GO" id="GO:0003824">
    <property type="term" value="F:catalytic activity"/>
    <property type="evidence" value="ECO:0007669"/>
    <property type="project" value="UniProtKB-ARBA"/>
</dbReference>
<dbReference type="EMBL" id="VJWA01000002">
    <property type="protein sequence ID" value="TRW14895.1"/>
    <property type="molecule type" value="Genomic_DNA"/>
</dbReference>
<proteinExistence type="inferred from homology"/>
<dbReference type="Pfam" id="PF00702">
    <property type="entry name" value="Hydrolase"/>
    <property type="match status" value="1"/>
</dbReference>
<dbReference type="RefSeq" id="WP_144335065.1">
    <property type="nucleotide sequence ID" value="NZ_VJWA01000002.1"/>
</dbReference>
<dbReference type="InterPro" id="IPR051600">
    <property type="entry name" value="Beta-PGM-like"/>
</dbReference>
<dbReference type="Gene3D" id="1.10.150.240">
    <property type="entry name" value="Putative phosphatase, domain 2"/>
    <property type="match status" value="1"/>
</dbReference>
<accession>A0A552U9K8</accession>
<evidence type="ECO:0000313" key="5">
    <source>
        <dbReference type="EMBL" id="TRW14895.1"/>
    </source>
</evidence>
<name>A0A552U9K8_9SPHN</name>
<evidence type="ECO:0000313" key="6">
    <source>
        <dbReference type="Proteomes" id="UP000317894"/>
    </source>
</evidence>
<dbReference type="PANTHER" id="PTHR46193">
    <property type="entry name" value="6-PHOSPHOGLUCONATE PHOSPHATASE"/>
    <property type="match status" value="1"/>
</dbReference>
<evidence type="ECO:0000256" key="3">
    <source>
        <dbReference type="ARBA" id="ARBA00022723"/>
    </source>
</evidence>
<comment type="similarity">
    <text evidence="2">Belongs to the HAD-like hydrolase superfamily. CbbY/CbbZ/Gph/YieH family.</text>
</comment>
<evidence type="ECO:0000256" key="2">
    <source>
        <dbReference type="ARBA" id="ARBA00006171"/>
    </source>
</evidence>
<sequence>MTLLIFDFDGVVADSELIANSELARALTDIGLPTTTDESLARYMGRRWIDCAADIEVALGRPLPPEFNDARRAEVRARLADELVEIDGLSAFIAAHADWPRCIASSSSHEWLALALDIIGLADLFPHRFSGASDVANGKPAPDLFLHAARSMGTAPADCVVIEDSVAGVTGGVAAGMRVIGLAAGSHIRDGHAETLRAAGAHAVAASYDEVAALLA</sequence>
<dbReference type="GO" id="GO:0046872">
    <property type="term" value="F:metal ion binding"/>
    <property type="evidence" value="ECO:0007669"/>
    <property type="project" value="UniProtKB-KW"/>
</dbReference>
<dbReference type="InterPro" id="IPR023198">
    <property type="entry name" value="PGP-like_dom2"/>
</dbReference>
<dbReference type="SFLD" id="SFLDS00003">
    <property type="entry name" value="Haloacid_Dehalogenase"/>
    <property type="match status" value="1"/>
</dbReference>
<dbReference type="PANTHER" id="PTHR46193:SF10">
    <property type="entry name" value="6-PHOSPHOGLUCONATE PHOSPHATASE"/>
    <property type="match status" value="1"/>
</dbReference>
<dbReference type="InterPro" id="IPR006439">
    <property type="entry name" value="HAD-SF_hydro_IA"/>
</dbReference>
<keyword evidence="3" id="KW-0479">Metal-binding</keyword>
<keyword evidence="6" id="KW-1185">Reference proteome</keyword>
<dbReference type="InterPro" id="IPR023214">
    <property type="entry name" value="HAD_sf"/>
</dbReference>
<dbReference type="Gene3D" id="3.40.50.1000">
    <property type="entry name" value="HAD superfamily/HAD-like"/>
    <property type="match status" value="1"/>
</dbReference>
<reference evidence="5 6" key="1">
    <citation type="submission" date="2019-07" db="EMBL/GenBank/DDBJ databases">
        <title>Novel species isolated from glacier.</title>
        <authorList>
            <person name="Liu Q."/>
            <person name="Xin Y.-H."/>
        </authorList>
    </citation>
    <scope>NUCLEOTIDE SEQUENCE [LARGE SCALE GENOMIC DNA]</scope>
    <source>
        <strain evidence="5 6">LB1R16</strain>
    </source>
</reference>
<protein>
    <submittedName>
        <fullName evidence="5">HAD family phosphatase</fullName>
    </submittedName>
</protein>
<gene>
    <name evidence="5" type="ORF">FMM06_14605</name>
</gene>
<comment type="cofactor">
    <cofactor evidence="1">
        <name>Mg(2+)</name>
        <dbReference type="ChEBI" id="CHEBI:18420"/>
    </cofactor>
</comment>
<evidence type="ECO:0000256" key="1">
    <source>
        <dbReference type="ARBA" id="ARBA00001946"/>
    </source>
</evidence>
<comment type="caution">
    <text evidence="5">The sequence shown here is derived from an EMBL/GenBank/DDBJ whole genome shotgun (WGS) entry which is preliminary data.</text>
</comment>
<organism evidence="5 6">
    <name type="scientific">Glacieibacterium frigidum</name>
    <dbReference type="NCBI Taxonomy" id="2593303"/>
    <lineage>
        <taxon>Bacteria</taxon>
        <taxon>Pseudomonadati</taxon>
        <taxon>Pseudomonadota</taxon>
        <taxon>Alphaproteobacteria</taxon>
        <taxon>Sphingomonadales</taxon>
        <taxon>Sphingosinicellaceae</taxon>
        <taxon>Glacieibacterium</taxon>
    </lineage>
</organism>
<dbReference type="OrthoDB" id="9797743at2"/>
<keyword evidence="4" id="KW-0460">Magnesium</keyword>
<dbReference type="SFLD" id="SFLDG01129">
    <property type="entry name" value="C1.5:_HAD__Beta-PGM__Phosphata"/>
    <property type="match status" value="1"/>
</dbReference>
<dbReference type="AlphaFoldDB" id="A0A552U9K8"/>
<dbReference type="Proteomes" id="UP000317894">
    <property type="component" value="Unassembled WGS sequence"/>
</dbReference>
<dbReference type="InterPro" id="IPR036412">
    <property type="entry name" value="HAD-like_sf"/>
</dbReference>
<dbReference type="NCBIfam" id="TIGR01509">
    <property type="entry name" value="HAD-SF-IA-v3"/>
    <property type="match status" value="1"/>
</dbReference>
<dbReference type="SUPFAM" id="SSF56784">
    <property type="entry name" value="HAD-like"/>
    <property type="match status" value="1"/>
</dbReference>
<evidence type="ECO:0000256" key="4">
    <source>
        <dbReference type="ARBA" id="ARBA00022842"/>
    </source>
</evidence>